<feature type="compositionally biased region" description="Basic and acidic residues" evidence="1">
    <location>
        <begin position="1"/>
        <end position="13"/>
    </location>
</feature>
<evidence type="ECO:0000256" key="1">
    <source>
        <dbReference type="SAM" id="MobiDB-lite"/>
    </source>
</evidence>
<feature type="region of interest" description="Disordered" evidence="1">
    <location>
        <begin position="1"/>
        <end position="74"/>
    </location>
</feature>
<feature type="compositionally biased region" description="Basic and acidic residues" evidence="1">
    <location>
        <begin position="189"/>
        <end position="201"/>
    </location>
</feature>
<gene>
    <name evidence="2" type="ORF">Dsin_017109</name>
</gene>
<dbReference type="AlphaFoldDB" id="A0AAE0AF56"/>
<keyword evidence="3" id="KW-1185">Reference proteome</keyword>
<feature type="compositionally biased region" description="Polar residues" evidence="1">
    <location>
        <begin position="202"/>
        <end position="216"/>
    </location>
</feature>
<dbReference type="EMBL" id="JANJYJ010000005">
    <property type="protein sequence ID" value="KAK3212403.1"/>
    <property type="molecule type" value="Genomic_DNA"/>
</dbReference>
<accession>A0AAE0AF56</accession>
<feature type="compositionally biased region" description="Polar residues" evidence="1">
    <location>
        <begin position="248"/>
        <end position="259"/>
    </location>
</feature>
<proteinExistence type="predicted"/>
<protein>
    <submittedName>
        <fullName evidence="2">Uncharacterized protein</fullName>
    </submittedName>
</protein>
<evidence type="ECO:0000313" key="2">
    <source>
        <dbReference type="EMBL" id="KAK3212403.1"/>
    </source>
</evidence>
<dbReference type="Proteomes" id="UP001281410">
    <property type="component" value="Unassembled WGS sequence"/>
</dbReference>
<evidence type="ECO:0000313" key="3">
    <source>
        <dbReference type="Proteomes" id="UP001281410"/>
    </source>
</evidence>
<feature type="compositionally biased region" description="Polar residues" evidence="1">
    <location>
        <begin position="286"/>
        <end position="302"/>
    </location>
</feature>
<feature type="region of interest" description="Disordered" evidence="1">
    <location>
        <begin position="279"/>
        <end position="309"/>
    </location>
</feature>
<feature type="region of interest" description="Disordered" evidence="1">
    <location>
        <begin position="235"/>
        <end position="259"/>
    </location>
</feature>
<organism evidence="2 3">
    <name type="scientific">Dipteronia sinensis</name>
    <dbReference type="NCBI Taxonomy" id="43782"/>
    <lineage>
        <taxon>Eukaryota</taxon>
        <taxon>Viridiplantae</taxon>
        <taxon>Streptophyta</taxon>
        <taxon>Embryophyta</taxon>
        <taxon>Tracheophyta</taxon>
        <taxon>Spermatophyta</taxon>
        <taxon>Magnoliopsida</taxon>
        <taxon>eudicotyledons</taxon>
        <taxon>Gunneridae</taxon>
        <taxon>Pentapetalae</taxon>
        <taxon>rosids</taxon>
        <taxon>malvids</taxon>
        <taxon>Sapindales</taxon>
        <taxon>Sapindaceae</taxon>
        <taxon>Hippocastanoideae</taxon>
        <taxon>Acereae</taxon>
        <taxon>Dipteronia</taxon>
    </lineage>
</organism>
<comment type="caution">
    <text evidence="2">The sequence shown here is derived from an EMBL/GenBank/DDBJ whole genome shotgun (WGS) entry which is preliminary data.</text>
</comment>
<sequence length="345" mass="39500">MAVTGDGRRRTPVDVDQGCYRTSSSNRERRFERGCVQTSAAVDGGRSFPPTPLFSSPSDRGRRSRRWSAHRMSSSSHKPIECHTLFLTNTYSQIHETHSPTHFPIRESPFHTNTYTQIHETHSNETQFRESHKPPNQQFMHSSNQLFTCETKFTKTETQSTKTRLHPRKLASTHETQFEITKIHSHFNSETHHPSQFRDHQNSINPSCETQSTKNETHFTKIQISQRKDLLDLDLQSSKEDRNRPKKFTNQSNSTLKDSISPSVYANATSSVIQSGGDNFSVIPQMGQTHENLTGPNSNSKPRPTLHRNRPTTLVDMMQFVAEWFDFEENENTSCDVLGLGRHSC</sequence>
<reference evidence="2" key="1">
    <citation type="journal article" date="2023" name="Plant J.">
        <title>Genome sequences and population genomics provide insights into the demographic history, inbreeding, and mutation load of two 'living fossil' tree species of Dipteronia.</title>
        <authorList>
            <person name="Feng Y."/>
            <person name="Comes H.P."/>
            <person name="Chen J."/>
            <person name="Zhu S."/>
            <person name="Lu R."/>
            <person name="Zhang X."/>
            <person name="Li P."/>
            <person name="Qiu J."/>
            <person name="Olsen K.M."/>
            <person name="Qiu Y."/>
        </authorList>
    </citation>
    <scope>NUCLEOTIDE SEQUENCE</scope>
    <source>
        <strain evidence="2">NBL</strain>
    </source>
</reference>
<name>A0AAE0AF56_9ROSI</name>
<feature type="region of interest" description="Disordered" evidence="1">
    <location>
        <begin position="189"/>
        <end position="216"/>
    </location>
</feature>